<dbReference type="AlphaFoldDB" id="A0A9Q8ZFL3"/>
<name>A0A9Q8ZFL3_CURCL</name>
<proteinExistence type="inferred from homology"/>
<dbReference type="PANTHER" id="PTHR28620">
    <property type="entry name" value="CENTROMERE PROTEIN V"/>
    <property type="match status" value="1"/>
</dbReference>
<feature type="domain" description="CENP-V/GFA" evidence="4">
    <location>
        <begin position="22"/>
        <end position="140"/>
    </location>
</feature>
<evidence type="ECO:0000313" key="6">
    <source>
        <dbReference type="Proteomes" id="UP001056012"/>
    </source>
</evidence>
<dbReference type="InterPro" id="IPR052355">
    <property type="entry name" value="CENP-V-like"/>
</dbReference>
<evidence type="ECO:0000259" key="4">
    <source>
        <dbReference type="PROSITE" id="PS51891"/>
    </source>
</evidence>
<keyword evidence="2" id="KW-0479">Metal-binding</keyword>
<protein>
    <recommendedName>
        <fullName evidence="4">CENP-V/GFA domain-containing protein</fullName>
    </recommendedName>
</protein>
<dbReference type="GO" id="GO:0046872">
    <property type="term" value="F:metal ion binding"/>
    <property type="evidence" value="ECO:0007669"/>
    <property type="project" value="UniProtKB-KW"/>
</dbReference>
<gene>
    <name evidence="5" type="ORF">yc1106_08485</name>
</gene>
<keyword evidence="6" id="KW-1185">Reference proteome</keyword>
<evidence type="ECO:0000313" key="5">
    <source>
        <dbReference type="EMBL" id="USP81211.1"/>
    </source>
</evidence>
<keyword evidence="3" id="KW-0862">Zinc</keyword>
<accession>A0A9Q8ZFL3</accession>
<dbReference type="PROSITE" id="PS51891">
    <property type="entry name" value="CENP_V_GFA"/>
    <property type="match status" value="1"/>
</dbReference>
<dbReference type="Pfam" id="PF04828">
    <property type="entry name" value="GFA"/>
    <property type="match status" value="1"/>
</dbReference>
<evidence type="ECO:0000256" key="3">
    <source>
        <dbReference type="ARBA" id="ARBA00022833"/>
    </source>
</evidence>
<dbReference type="EMBL" id="CP089279">
    <property type="protein sequence ID" value="USP81211.1"/>
    <property type="molecule type" value="Genomic_DNA"/>
</dbReference>
<dbReference type="Gene3D" id="2.170.150.70">
    <property type="match status" value="1"/>
</dbReference>
<dbReference type="PANTHER" id="PTHR28620:SF1">
    <property type="entry name" value="CENP-V_GFA DOMAIN-CONTAINING PROTEIN"/>
    <property type="match status" value="1"/>
</dbReference>
<reference evidence="5" key="1">
    <citation type="submission" date="2021-12" db="EMBL/GenBank/DDBJ databases">
        <title>Curvularia clavata genome.</title>
        <authorList>
            <person name="Cao Y."/>
        </authorList>
    </citation>
    <scope>NUCLEOTIDE SEQUENCE</scope>
    <source>
        <strain evidence="5">Yc1106</strain>
    </source>
</reference>
<evidence type="ECO:0000256" key="2">
    <source>
        <dbReference type="ARBA" id="ARBA00022723"/>
    </source>
</evidence>
<evidence type="ECO:0000256" key="1">
    <source>
        <dbReference type="ARBA" id="ARBA00005495"/>
    </source>
</evidence>
<dbReference type="SUPFAM" id="SSF51316">
    <property type="entry name" value="Mss4-like"/>
    <property type="match status" value="1"/>
</dbReference>
<sequence length="140" mass="16082">MTDSQRTKPSLPNFDPENCQTYAASCHCGIVQYSVILSPPLPQWKVVSCNCSICTRHGYLLVYPNRSQLHIKSGEDMLREYSFGPKRNLHKFCGKCGSAVFFDPRMREFGETELDLLGMNVRMFHDVNTRELEIVFVDNK</sequence>
<dbReference type="Proteomes" id="UP001056012">
    <property type="component" value="Chromosome 6"/>
</dbReference>
<comment type="similarity">
    <text evidence="1">Belongs to the Gfa family.</text>
</comment>
<organism evidence="5 6">
    <name type="scientific">Curvularia clavata</name>
    <dbReference type="NCBI Taxonomy" id="95742"/>
    <lineage>
        <taxon>Eukaryota</taxon>
        <taxon>Fungi</taxon>
        <taxon>Dikarya</taxon>
        <taxon>Ascomycota</taxon>
        <taxon>Pezizomycotina</taxon>
        <taxon>Dothideomycetes</taxon>
        <taxon>Pleosporomycetidae</taxon>
        <taxon>Pleosporales</taxon>
        <taxon>Pleosporineae</taxon>
        <taxon>Pleosporaceae</taxon>
        <taxon>Curvularia</taxon>
    </lineage>
</organism>
<dbReference type="VEuPathDB" id="FungiDB:yc1106_08485"/>
<dbReference type="InterPro" id="IPR011057">
    <property type="entry name" value="Mss4-like_sf"/>
</dbReference>
<dbReference type="InterPro" id="IPR006913">
    <property type="entry name" value="CENP-V/GFA"/>
</dbReference>
<dbReference type="GO" id="GO:0016846">
    <property type="term" value="F:carbon-sulfur lyase activity"/>
    <property type="evidence" value="ECO:0007669"/>
    <property type="project" value="InterPro"/>
</dbReference>
<dbReference type="OrthoDB" id="2993351at2759"/>